<dbReference type="AlphaFoldDB" id="A0A699UVN4"/>
<reference evidence="2" key="1">
    <citation type="journal article" date="2019" name="Sci. Rep.">
        <title>Draft genome of Tanacetum cinerariifolium, the natural source of mosquito coil.</title>
        <authorList>
            <person name="Yamashiro T."/>
            <person name="Shiraishi A."/>
            <person name="Satake H."/>
            <person name="Nakayama K."/>
        </authorList>
    </citation>
    <scope>NUCLEOTIDE SEQUENCE</scope>
</reference>
<feature type="region of interest" description="Disordered" evidence="1">
    <location>
        <begin position="65"/>
        <end position="90"/>
    </location>
</feature>
<evidence type="ECO:0000256" key="1">
    <source>
        <dbReference type="SAM" id="MobiDB-lite"/>
    </source>
</evidence>
<accession>A0A699UVN4</accession>
<protein>
    <submittedName>
        <fullName evidence="2">Uncharacterized protein</fullName>
    </submittedName>
</protein>
<gene>
    <name evidence="2" type="ORF">Tci_898132</name>
</gene>
<comment type="caution">
    <text evidence="2">The sequence shown here is derived from an EMBL/GenBank/DDBJ whole genome shotgun (WGS) entry which is preliminary data.</text>
</comment>
<evidence type="ECO:0000313" key="2">
    <source>
        <dbReference type="EMBL" id="GFD26163.1"/>
    </source>
</evidence>
<name>A0A699UVN4_TANCI</name>
<dbReference type="EMBL" id="BKCJ011366476">
    <property type="protein sequence ID" value="GFD26163.1"/>
    <property type="molecule type" value="Genomic_DNA"/>
</dbReference>
<sequence>MRKIGRSRSSWNSLLGVVQADQRAASAGRRKQLHFPHAMAHLDQLGKADADARLGNQIGLHGVRRRQRRRECAGSRGPDQCPRLRLRTTE</sequence>
<proteinExistence type="predicted"/>
<organism evidence="2">
    <name type="scientific">Tanacetum cinerariifolium</name>
    <name type="common">Dalmatian daisy</name>
    <name type="synonym">Chrysanthemum cinerariifolium</name>
    <dbReference type="NCBI Taxonomy" id="118510"/>
    <lineage>
        <taxon>Eukaryota</taxon>
        <taxon>Viridiplantae</taxon>
        <taxon>Streptophyta</taxon>
        <taxon>Embryophyta</taxon>
        <taxon>Tracheophyta</taxon>
        <taxon>Spermatophyta</taxon>
        <taxon>Magnoliopsida</taxon>
        <taxon>eudicotyledons</taxon>
        <taxon>Gunneridae</taxon>
        <taxon>Pentapetalae</taxon>
        <taxon>asterids</taxon>
        <taxon>campanulids</taxon>
        <taxon>Asterales</taxon>
        <taxon>Asteraceae</taxon>
        <taxon>Asteroideae</taxon>
        <taxon>Anthemideae</taxon>
        <taxon>Anthemidinae</taxon>
        <taxon>Tanacetum</taxon>
    </lineage>
</organism>